<dbReference type="InterPro" id="IPR014867">
    <property type="entry name" value="Spore_coat_CotH_CotH2/3/7"/>
</dbReference>
<evidence type="ECO:0000259" key="2">
    <source>
        <dbReference type="PROSITE" id="PS51841"/>
    </source>
</evidence>
<dbReference type="Proteomes" id="UP000634134">
    <property type="component" value="Unassembled WGS sequence"/>
</dbReference>
<feature type="chain" id="PRO_5047131291" evidence="1">
    <location>
        <begin position="24"/>
        <end position="720"/>
    </location>
</feature>
<protein>
    <submittedName>
        <fullName evidence="3">CotH kinase family protein</fullName>
    </submittedName>
</protein>
<sequence length="720" mass="79530">MINNYAKTSLFCLLLLLSLSAASQTFTDSNLPIVLINTDGGASIVDDPKIGASMKIIYRGAGQRNYVSDQTNAAYLNYNGRIAIEIRGSFSQTAPKKAYGFETRKDDNVSNRNVSLLDMPSENDWILNGLAFDPTLLHDYIANNLSRNIGQYATRTVFCEVVLNGAYNGIYLLQEKIKQDDNRVNITEMLTTDNASPNVTGGYIIKADKTTGGDPVAFTMSSNTQTVEFIHDTPEPAVITSQQKAYIESVFRNLETQSSANNASKVNGFPSIIDIPSFIDYMLINEISSCVDAYQYSTYFHQDRGGKLRAGPVWDFNFAFGLVKEVDGRSGISEWQFNNGTNEGPKFFKQIFNNPDYRCYIAKRWNELIQPGQPLNIDLLDSWIDSLAALLTESEVRENQKWNTINNFPNQISFLKSFIRARSTWITANINSSSTCTFPAPPGLVINEIMYNPKGTADNASNDLEFIEIKNKSNSSVDLTGIYFSGLGLSYQFPANTSLAAGGILVLASNSAKFNTVYAKSAFGQYTRNLSNKSQKLVLSDAFGNTIDVVEYFDSAPWPTSADGGGKSLELKEPNLDNSLASNWQASSADNGSPGVNNFNPLPVTIISFTGTAEAKNVVLNWEVTAEINVDKYVVELSRNGKNFTAIGTVKAGNITKYSFIHTEPASGTNYYRLRPVDMDNSFAFSRIISVIVENGNDIVFYPNPASTVLTHRYETNFYQ</sequence>
<dbReference type="GO" id="GO:0016301">
    <property type="term" value="F:kinase activity"/>
    <property type="evidence" value="ECO:0007669"/>
    <property type="project" value="UniProtKB-KW"/>
</dbReference>
<dbReference type="RefSeq" id="WP_194122569.1">
    <property type="nucleotide sequence ID" value="NZ_JACYGY010000001.1"/>
</dbReference>
<organism evidence="3 4">
    <name type="scientific">Dyadobacter subterraneus</name>
    <dbReference type="NCBI Taxonomy" id="2773304"/>
    <lineage>
        <taxon>Bacteria</taxon>
        <taxon>Pseudomonadati</taxon>
        <taxon>Bacteroidota</taxon>
        <taxon>Cytophagia</taxon>
        <taxon>Cytophagales</taxon>
        <taxon>Spirosomataceae</taxon>
        <taxon>Dyadobacter</taxon>
    </lineage>
</organism>
<evidence type="ECO:0000313" key="4">
    <source>
        <dbReference type="Proteomes" id="UP000634134"/>
    </source>
</evidence>
<dbReference type="Gene3D" id="2.60.40.1260">
    <property type="entry name" value="Lamin Tail domain"/>
    <property type="match status" value="1"/>
</dbReference>
<dbReference type="SUPFAM" id="SSF74853">
    <property type="entry name" value="Lamin A/C globular tail domain"/>
    <property type="match status" value="1"/>
</dbReference>
<dbReference type="InterPro" id="IPR036415">
    <property type="entry name" value="Lamin_tail_dom_sf"/>
</dbReference>
<dbReference type="EMBL" id="JACYGY010000001">
    <property type="protein sequence ID" value="MBE9464510.1"/>
    <property type="molecule type" value="Genomic_DNA"/>
</dbReference>
<keyword evidence="3" id="KW-0418">Kinase</keyword>
<dbReference type="Gene3D" id="2.60.40.10">
    <property type="entry name" value="Immunoglobulins"/>
    <property type="match status" value="1"/>
</dbReference>
<feature type="domain" description="LTD" evidence="2">
    <location>
        <begin position="432"/>
        <end position="554"/>
    </location>
</feature>
<gene>
    <name evidence="3" type="ORF">IEE83_21715</name>
</gene>
<dbReference type="InterPro" id="IPR013783">
    <property type="entry name" value="Ig-like_fold"/>
</dbReference>
<evidence type="ECO:0000256" key="1">
    <source>
        <dbReference type="SAM" id="SignalP"/>
    </source>
</evidence>
<dbReference type="Pfam" id="PF00932">
    <property type="entry name" value="LTD"/>
    <property type="match status" value="1"/>
</dbReference>
<proteinExistence type="predicted"/>
<comment type="caution">
    <text evidence="3">The sequence shown here is derived from an EMBL/GenBank/DDBJ whole genome shotgun (WGS) entry which is preliminary data.</text>
</comment>
<keyword evidence="3" id="KW-0808">Transferase</keyword>
<name>A0ABR9WG75_9BACT</name>
<evidence type="ECO:0000313" key="3">
    <source>
        <dbReference type="EMBL" id="MBE9464510.1"/>
    </source>
</evidence>
<feature type="signal peptide" evidence="1">
    <location>
        <begin position="1"/>
        <end position="23"/>
    </location>
</feature>
<reference evidence="4" key="1">
    <citation type="submission" date="2023-07" db="EMBL/GenBank/DDBJ databases">
        <title>Dyadobacter sp. nov 'subterranea' isolated from contaminted grondwater.</title>
        <authorList>
            <person name="Szabo I."/>
            <person name="Al-Omari J."/>
            <person name="Szerdahelyi S.G."/>
            <person name="Rado J."/>
        </authorList>
    </citation>
    <scope>NUCLEOTIDE SEQUENCE [LARGE SCALE GENOMIC DNA]</scope>
    <source>
        <strain evidence="4">UP-52</strain>
    </source>
</reference>
<dbReference type="Pfam" id="PF08757">
    <property type="entry name" value="CotH"/>
    <property type="match status" value="1"/>
</dbReference>
<accession>A0ABR9WG75</accession>
<keyword evidence="1" id="KW-0732">Signal</keyword>
<keyword evidence="4" id="KW-1185">Reference proteome</keyword>
<dbReference type="PROSITE" id="PS51841">
    <property type="entry name" value="LTD"/>
    <property type="match status" value="1"/>
</dbReference>
<dbReference type="InterPro" id="IPR001322">
    <property type="entry name" value="Lamin_tail_dom"/>
</dbReference>